<dbReference type="PANTHER" id="PTHR48182:SF2">
    <property type="entry name" value="PROTEIN SERAC1"/>
    <property type="match status" value="1"/>
</dbReference>
<dbReference type="InterPro" id="IPR052374">
    <property type="entry name" value="SERAC1"/>
</dbReference>
<dbReference type="PANTHER" id="PTHR48182">
    <property type="entry name" value="PROTEIN SERAC1"/>
    <property type="match status" value="1"/>
</dbReference>
<dbReference type="SUPFAM" id="SSF53474">
    <property type="entry name" value="alpha/beta-Hydrolases"/>
    <property type="match status" value="1"/>
</dbReference>
<keyword evidence="8" id="KW-0496">Mitochondrion</keyword>
<dbReference type="Pfam" id="PF05057">
    <property type="entry name" value="DUF676"/>
    <property type="match status" value="1"/>
</dbReference>
<dbReference type="InterPro" id="IPR002523">
    <property type="entry name" value="MgTranspt_CorA/ZnTranspt_ZntB"/>
</dbReference>
<evidence type="ECO:0000256" key="1">
    <source>
        <dbReference type="ARBA" id="ARBA00004141"/>
    </source>
</evidence>
<dbReference type="InterPro" id="IPR029058">
    <property type="entry name" value="AB_hydrolase_fold"/>
</dbReference>
<feature type="region of interest" description="Disordered" evidence="10">
    <location>
        <begin position="106"/>
        <end position="175"/>
    </location>
</feature>
<feature type="region of interest" description="Disordered" evidence="10">
    <location>
        <begin position="727"/>
        <end position="748"/>
    </location>
</feature>
<evidence type="ECO:0000256" key="3">
    <source>
        <dbReference type="ARBA" id="ARBA00004240"/>
    </source>
</evidence>
<feature type="domain" description="DUF676" evidence="12">
    <location>
        <begin position="328"/>
        <end position="400"/>
    </location>
</feature>
<keyword evidence="9 11" id="KW-0472">Membrane</keyword>
<dbReference type="GeneID" id="75834503"/>
<evidence type="ECO:0000256" key="6">
    <source>
        <dbReference type="ARBA" id="ARBA00022824"/>
    </source>
</evidence>
<feature type="region of interest" description="Disordered" evidence="10">
    <location>
        <begin position="1452"/>
        <end position="1476"/>
    </location>
</feature>
<organism evidence="13 14">
    <name type="scientific">Emericellopsis cladophorae</name>
    <dbReference type="NCBI Taxonomy" id="2686198"/>
    <lineage>
        <taxon>Eukaryota</taxon>
        <taxon>Fungi</taxon>
        <taxon>Dikarya</taxon>
        <taxon>Ascomycota</taxon>
        <taxon>Pezizomycotina</taxon>
        <taxon>Sordariomycetes</taxon>
        <taxon>Hypocreomycetidae</taxon>
        <taxon>Hypocreales</taxon>
        <taxon>Bionectriaceae</taxon>
        <taxon>Emericellopsis</taxon>
    </lineage>
</organism>
<feature type="compositionally biased region" description="Low complexity" evidence="10">
    <location>
        <begin position="694"/>
        <end position="709"/>
    </location>
</feature>
<dbReference type="InterPro" id="IPR007751">
    <property type="entry name" value="DUF676_lipase-like"/>
</dbReference>
<keyword evidence="5 11" id="KW-0812">Transmembrane</keyword>
<feature type="transmembrane region" description="Helical" evidence="11">
    <location>
        <begin position="1351"/>
        <end position="1374"/>
    </location>
</feature>
<sequence length="1476" mass="166263">MSVANIQRAARLSTGTGTGTGGLDTSDLERSKEPELEDAMSFTPPGASPVPVVAPVPAEISSEALAYLHGFLREGHTVPKREDIAYMLQLKPLRELPGQWLDEHAGSKDLDRRGNPCDWNLDRLQAGIRPRRRANRKSSSYDGTGSDGMPRSPRSGSEGVNEVSKPTLPLPSLPAPQMFDDTMDDWEEAPGRLLVENTTKPLAGSFVCILVQKAPENKSASGLSEESGQHSRETRFIKDPDGDSTHDQTTVDIITVPCPGGDALRSWNRDGLLGRYFGAPAMRDAEGASGNLQGASWVRQGIRREANVARILLYEHPTLEEGTTIGDLADALLEDLRATRDESSDGQRPIVFLAHSLGGLVVKMLLAKASRDKRFEDILRDCYGVAFFGTPHQGSSYFSMPSLAPSIQNLLQLKQPLPLSITMDLSPGKSLLLRADEAFKDIAHDLRVWTLYETIDSRLSSSRARGDEDREKKDNLYFTAPLASIKSAIMGMRQERIFPLQSDHANVASFGRHNAHTLKLFLRQLAGLIGRADASVRDDQNSGAKWSLHLEQKVGVEVHGFFDDATIGHDPVIRAWSTKLPLQEFLRKGPEECLRERLSEVSDVPDERQFLRNRGRTMTMTEAENDRVRREAAAREGLGIRNQLLQSSTPPISPVLRPVDSSPGSAPEIIPTHQQHQQIRRMSSPPPPTAANYRVPTASRRSTSVRRPSPLIRADLEQEAIIDRLSPPLRSRSAGSMGRSLSDRSSPGGYRDFPPFLPASVSSVGNEADHAAADDNNDIDCSPQLPEAVVALRKGVNSGQIKPPETAVAEEAPICFARPDVSQRKFVWIHVPYNNPTWVKNIIETLQVSYKRNYSALYSNDFWASKHTKGRHSQHYAYFAKPGCYYTAPRNSSRRPSISPLPASPSMEDAISLCLFLPYLHFDSYKRLIHRRSLILQRLTRGRARPVPDSVAKLDSLEEQVVWEFLGHDPPINCRRTLDQFGYPSLRDTRGRDDDQMLYKLTKERENRYGEHQRDLYAQSLNSRSASYGSHRSWRERLAGLDDLQAEQEPEDNLIRNGNVLMVDQLWLWVMHSHTLLSFFPKRESDPIEGPLYQQADLRDSIFNEVNVDLTRQCENALDLAALSALHAVSVLLDRASHPDLEIFRIFEEAISVLTEKLTNSLKAFRLEGFRDKASAYEPVENKERSIRARHKEEGHRAERENRDNTSALLELRDLEDELLVLLQLFDRQYAVLSSMLTAYDSPALRDKTARGRGFIAEAIRRVGEYRHRADEMIVRVRATRDDYDKLLQMVQRQAQVDEVRLSRLHADLASAQSRSVMIFTVFTVIFLPLTFFTGLFGMNTREWEAETPTLGFIGYVSLPASFVLILVSFMTAFSTHTRKVIQAIQSWVYYWLRAAHDHTLGPVVEAYRQRQYEAQRKKNKGGRGKEDGRRGLKNEASDFWERHRLEREQGYQIPEVNRRVASGRKTGKKKDSRTR</sequence>
<evidence type="ECO:0000256" key="5">
    <source>
        <dbReference type="ARBA" id="ARBA00022692"/>
    </source>
</evidence>
<dbReference type="Pfam" id="PF01544">
    <property type="entry name" value="CorA"/>
    <property type="match status" value="1"/>
</dbReference>
<evidence type="ECO:0000256" key="9">
    <source>
        <dbReference type="ARBA" id="ARBA00023136"/>
    </source>
</evidence>
<evidence type="ECO:0000256" key="4">
    <source>
        <dbReference type="ARBA" id="ARBA00007920"/>
    </source>
</evidence>
<dbReference type="GO" id="GO:0016020">
    <property type="term" value="C:membrane"/>
    <property type="evidence" value="ECO:0007669"/>
    <property type="project" value="UniProtKB-SubCell"/>
</dbReference>
<evidence type="ECO:0000256" key="2">
    <source>
        <dbReference type="ARBA" id="ARBA00004173"/>
    </source>
</evidence>
<evidence type="ECO:0000256" key="10">
    <source>
        <dbReference type="SAM" id="MobiDB-lite"/>
    </source>
</evidence>
<dbReference type="RefSeq" id="XP_051365793.1">
    <property type="nucleotide sequence ID" value="XM_051502619.1"/>
</dbReference>
<dbReference type="SUPFAM" id="SSF144083">
    <property type="entry name" value="Magnesium transport protein CorA, transmembrane region"/>
    <property type="match status" value="1"/>
</dbReference>
<feature type="region of interest" description="Disordered" evidence="10">
    <location>
        <begin position="639"/>
        <end position="709"/>
    </location>
</feature>
<accession>A0A9Q0BGE4</accession>
<keyword evidence="7 11" id="KW-1133">Transmembrane helix</keyword>
<dbReference type="GO" id="GO:0046873">
    <property type="term" value="F:metal ion transmembrane transporter activity"/>
    <property type="evidence" value="ECO:0007669"/>
    <property type="project" value="InterPro"/>
</dbReference>
<keyword evidence="6" id="KW-0256">Endoplasmic reticulum</keyword>
<feature type="compositionally biased region" description="Polar residues" evidence="10">
    <location>
        <begin position="672"/>
        <end position="681"/>
    </location>
</feature>
<comment type="caution">
    <text evidence="13">The sequence shown here is derived from an EMBL/GenBank/DDBJ whole genome shotgun (WGS) entry which is preliminary data.</text>
</comment>
<keyword evidence="14" id="KW-1185">Reference proteome</keyword>
<dbReference type="Proteomes" id="UP001055219">
    <property type="component" value="Unassembled WGS sequence"/>
</dbReference>
<dbReference type="Gene3D" id="1.20.58.340">
    <property type="entry name" value="Magnesium transport protein CorA, transmembrane region"/>
    <property type="match status" value="1"/>
</dbReference>
<feature type="compositionally biased region" description="Basic and acidic residues" evidence="10">
    <location>
        <begin position="227"/>
        <end position="246"/>
    </location>
</feature>
<feature type="compositionally biased region" description="Basic residues" evidence="10">
    <location>
        <begin position="1462"/>
        <end position="1476"/>
    </location>
</feature>
<evidence type="ECO:0000256" key="11">
    <source>
        <dbReference type="SAM" id="Phobius"/>
    </source>
</evidence>
<feature type="region of interest" description="Disordered" evidence="10">
    <location>
        <begin position="217"/>
        <end position="248"/>
    </location>
</feature>
<reference evidence="13" key="1">
    <citation type="journal article" date="2021" name="J Fungi (Basel)">
        <title>Genomic and Metabolomic Analyses of the Marine Fungus Emericellopsis cladophorae: Insights into Saltwater Adaptability Mechanisms and Its Biosynthetic Potential.</title>
        <authorList>
            <person name="Goncalves M.F.M."/>
            <person name="Hilario S."/>
            <person name="Van de Peer Y."/>
            <person name="Esteves A.C."/>
            <person name="Alves A."/>
        </authorList>
    </citation>
    <scope>NUCLEOTIDE SEQUENCE</scope>
    <source>
        <strain evidence="13">MUM 19.33</strain>
    </source>
</reference>
<name>A0A9Q0BGE4_9HYPO</name>
<evidence type="ECO:0000313" key="14">
    <source>
        <dbReference type="Proteomes" id="UP001055219"/>
    </source>
</evidence>
<comment type="subcellular location">
    <subcellularLocation>
        <location evidence="3">Endoplasmic reticulum</location>
    </subcellularLocation>
    <subcellularLocation>
        <location evidence="1">Membrane</location>
        <topology evidence="1">Multi-pass membrane protein</topology>
    </subcellularLocation>
    <subcellularLocation>
        <location evidence="2">Mitochondrion</location>
    </subcellularLocation>
</comment>
<reference evidence="13" key="2">
    <citation type="submission" date="2022-07" db="EMBL/GenBank/DDBJ databases">
        <authorList>
            <person name="Goncalves M.F.M."/>
            <person name="Hilario S."/>
            <person name="Van De Peer Y."/>
            <person name="Esteves A.C."/>
            <person name="Alves A."/>
        </authorList>
    </citation>
    <scope>NUCLEOTIDE SEQUENCE</scope>
    <source>
        <strain evidence="13">MUM 19.33</strain>
    </source>
</reference>
<proteinExistence type="inferred from homology"/>
<evidence type="ECO:0000256" key="7">
    <source>
        <dbReference type="ARBA" id="ARBA00022989"/>
    </source>
</evidence>
<dbReference type="InterPro" id="IPR045863">
    <property type="entry name" value="CorA_TM1_TM2"/>
</dbReference>
<dbReference type="Gene3D" id="3.40.50.1820">
    <property type="entry name" value="alpha/beta hydrolase"/>
    <property type="match status" value="1"/>
</dbReference>
<feature type="region of interest" description="Disordered" evidence="10">
    <location>
        <begin position="1415"/>
        <end position="1436"/>
    </location>
</feature>
<feature type="compositionally biased region" description="Basic and acidic residues" evidence="10">
    <location>
        <begin position="1424"/>
        <end position="1436"/>
    </location>
</feature>
<gene>
    <name evidence="13" type="ORF">J7T54_008031</name>
</gene>
<dbReference type="OrthoDB" id="361039at2759"/>
<evidence type="ECO:0000313" key="13">
    <source>
        <dbReference type="EMBL" id="KAI6784937.1"/>
    </source>
</evidence>
<dbReference type="GO" id="GO:0005783">
    <property type="term" value="C:endoplasmic reticulum"/>
    <property type="evidence" value="ECO:0007669"/>
    <property type="project" value="UniProtKB-SubCell"/>
</dbReference>
<feature type="transmembrane region" description="Helical" evidence="11">
    <location>
        <begin position="1317"/>
        <end position="1339"/>
    </location>
</feature>
<protein>
    <submittedName>
        <fullName evidence="13">Protein SERAC1-like protein</fullName>
    </submittedName>
</protein>
<evidence type="ECO:0000259" key="12">
    <source>
        <dbReference type="Pfam" id="PF05057"/>
    </source>
</evidence>
<feature type="compositionally biased region" description="Basic and acidic residues" evidence="10">
    <location>
        <begin position="106"/>
        <end position="115"/>
    </location>
</feature>
<feature type="region of interest" description="Disordered" evidence="10">
    <location>
        <begin position="1"/>
        <end position="50"/>
    </location>
</feature>
<dbReference type="GO" id="GO:0005739">
    <property type="term" value="C:mitochondrion"/>
    <property type="evidence" value="ECO:0007669"/>
    <property type="project" value="UniProtKB-SubCell"/>
</dbReference>
<dbReference type="EMBL" id="JAGIXG020000003">
    <property type="protein sequence ID" value="KAI6784937.1"/>
    <property type="molecule type" value="Genomic_DNA"/>
</dbReference>
<comment type="similarity">
    <text evidence="4">Belongs to the putative lipase ROG1 family.</text>
</comment>
<evidence type="ECO:0000256" key="8">
    <source>
        <dbReference type="ARBA" id="ARBA00023128"/>
    </source>
</evidence>